<evidence type="ECO:0000313" key="11">
    <source>
        <dbReference type="EMBL" id="MBO0361105.1"/>
    </source>
</evidence>
<dbReference type="PROSITE" id="PS52015">
    <property type="entry name" value="TONB_CTD"/>
    <property type="match status" value="1"/>
</dbReference>
<reference evidence="11" key="1">
    <citation type="submission" date="2021-03" db="EMBL/GenBank/DDBJ databases">
        <authorList>
            <person name="Kim M.K."/>
        </authorList>
    </citation>
    <scope>NUCLEOTIDE SEQUENCE</scope>
    <source>
        <strain evidence="11">BT186</strain>
    </source>
</reference>
<dbReference type="InterPro" id="IPR037682">
    <property type="entry name" value="TonB_C"/>
</dbReference>
<evidence type="ECO:0000256" key="4">
    <source>
        <dbReference type="ARBA" id="ARBA00022475"/>
    </source>
</evidence>
<protein>
    <submittedName>
        <fullName evidence="11">Energy transducer TonB</fullName>
    </submittedName>
</protein>
<dbReference type="NCBIfam" id="TIGR01352">
    <property type="entry name" value="tonB_Cterm"/>
    <property type="match status" value="1"/>
</dbReference>
<accession>A0A939JF47</accession>
<dbReference type="InterPro" id="IPR051045">
    <property type="entry name" value="TonB-dependent_transducer"/>
</dbReference>
<keyword evidence="12" id="KW-1185">Reference proteome</keyword>
<dbReference type="AlphaFoldDB" id="A0A939JF47"/>
<dbReference type="SUPFAM" id="SSF74653">
    <property type="entry name" value="TolA/TonB C-terminal domain"/>
    <property type="match status" value="1"/>
</dbReference>
<organism evidence="11 12">
    <name type="scientific">Hymenobacter telluris</name>
    <dbReference type="NCBI Taxonomy" id="2816474"/>
    <lineage>
        <taxon>Bacteria</taxon>
        <taxon>Pseudomonadati</taxon>
        <taxon>Bacteroidota</taxon>
        <taxon>Cytophagia</taxon>
        <taxon>Cytophagales</taxon>
        <taxon>Hymenobacteraceae</taxon>
        <taxon>Hymenobacter</taxon>
    </lineage>
</organism>
<dbReference type="GO" id="GO:0031992">
    <property type="term" value="F:energy transducer activity"/>
    <property type="evidence" value="ECO:0007669"/>
    <property type="project" value="TreeGrafter"/>
</dbReference>
<keyword evidence="3" id="KW-0813">Transport</keyword>
<dbReference type="RefSeq" id="WP_206987005.1">
    <property type="nucleotide sequence ID" value="NZ_JAFLQZ010000032.1"/>
</dbReference>
<keyword evidence="6" id="KW-0812">Transmembrane</keyword>
<dbReference type="GO" id="GO:0098797">
    <property type="term" value="C:plasma membrane protein complex"/>
    <property type="evidence" value="ECO:0007669"/>
    <property type="project" value="TreeGrafter"/>
</dbReference>
<evidence type="ECO:0000256" key="7">
    <source>
        <dbReference type="ARBA" id="ARBA00022927"/>
    </source>
</evidence>
<dbReference type="InterPro" id="IPR006260">
    <property type="entry name" value="TonB/TolA_C"/>
</dbReference>
<evidence type="ECO:0000256" key="3">
    <source>
        <dbReference type="ARBA" id="ARBA00022448"/>
    </source>
</evidence>
<comment type="similarity">
    <text evidence="2">Belongs to the TonB family.</text>
</comment>
<evidence type="ECO:0000256" key="6">
    <source>
        <dbReference type="ARBA" id="ARBA00022692"/>
    </source>
</evidence>
<sequence length="260" mass="28598">MPAHPAMLPLPILNVRLNACHEDWQQMTPTEQGRHCAQCNRTVIDFTTRTQADLEAAFQTSPDGRVCGRFRPSQLAPPPQLRPKLRRFLVALVLVCGLGLTSGEAWAQVRQAARAANCASSTELVLKTPQELNPVALTELDKPLLAPLGDVPVKEQPLFGMVNEIMPAYKNGELTQFIAKNAKWPTSSKPINAEGKVFIGFIVDKTGGVRDAKVLKGIHPALDAEALRVVQLLDKQFTPGQQNNLPVDVRYVVPVTFKRE</sequence>
<evidence type="ECO:0000256" key="5">
    <source>
        <dbReference type="ARBA" id="ARBA00022519"/>
    </source>
</evidence>
<dbReference type="Gene3D" id="3.30.1150.10">
    <property type="match status" value="1"/>
</dbReference>
<evidence type="ECO:0000256" key="1">
    <source>
        <dbReference type="ARBA" id="ARBA00004383"/>
    </source>
</evidence>
<keyword evidence="8" id="KW-1133">Transmembrane helix</keyword>
<keyword evidence="4" id="KW-1003">Cell membrane</keyword>
<evidence type="ECO:0000256" key="9">
    <source>
        <dbReference type="ARBA" id="ARBA00023136"/>
    </source>
</evidence>
<dbReference type="Proteomes" id="UP000664144">
    <property type="component" value="Unassembled WGS sequence"/>
</dbReference>
<comment type="subcellular location">
    <subcellularLocation>
        <location evidence="1">Cell inner membrane</location>
        <topology evidence="1">Single-pass membrane protein</topology>
        <orientation evidence="1">Periplasmic side</orientation>
    </subcellularLocation>
</comment>
<evidence type="ECO:0000256" key="8">
    <source>
        <dbReference type="ARBA" id="ARBA00022989"/>
    </source>
</evidence>
<gene>
    <name evidence="11" type="ORF">J0X19_24310</name>
</gene>
<dbReference type="GO" id="GO:0015031">
    <property type="term" value="P:protein transport"/>
    <property type="evidence" value="ECO:0007669"/>
    <property type="project" value="UniProtKB-KW"/>
</dbReference>
<dbReference type="PANTHER" id="PTHR33446:SF2">
    <property type="entry name" value="PROTEIN TONB"/>
    <property type="match status" value="1"/>
</dbReference>
<evidence type="ECO:0000259" key="10">
    <source>
        <dbReference type="PROSITE" id="PS52015"/>
    </source>
</evidence>
<comment type="caution">
    <text evidence="11">The sequence shown here is derived from an EMBL/GenBank/DDBJ whole genome shotgun (WGS) entry which is preliminary data.</text>
</comment>
<evidence type="ECO:0000313" key="12">
    <source>
        <dbReference type="Proteomes" id="UP000664144"/>
    </source>
</evidence>
<feature type="domain" description="TonB C-terminal" evidence="10">
    <location>
        <begin position="169"/>
        <end position="260"/>
    </location>
</feature>
<evidence type="ECO:0000256" key="2">
    <source>
        <dbReference type="ARBA" id="ARBA00006555"/>
    </source>
</evidence>
<dbReference type="Pfam" id="PF03544">
    <property type="entry name" value="TonB_C"/>
    <property type="match status" value="1"/>
</dbReference>
<dbReference type="EMBL" id="JAFLQZ010000032">
    <property type="protein sequence ID" value="MBO0361105.1"/>
    <property type="molecule type" value="Genomic_DNA"/>
</dbReference>
<keyword evidence="9" id="KW-0472">Membrane</keyword>
<dbReference type="PANTHER" id="PTHR33446">
    <property type="entry name" value="PROTEIN TONB-RELATED"/>
    <property type="match status" value="1"/>
</dbReference>
<dbReference type="GO" id="GO:0055085">
    <property type="term" value="P:transmembrane transport"/>
    <property type="evidence" value="ECO:0007669"/>
    <property type="project" value="InterPro"/>
</dbReference>
<name>A0A939JF47_9BACT</name>
<keyword evidence="5" id="KW-0997">Cell inner membrane</keyword>
<proteinExistence type="inferred from homology"/>
<keyword evidence="7" id="KW-0653">Protein transport</keyword>